<feature type="compositionally biased region" description="Low complexity" evidence="1">
    <location>
        <begin position="690"/>
        <end position="713"/>
    </location>
</feature>
<comment type="caution">
    <text evidence="3">The sequence shown here is derived from an EMBL/GenBank/DDBJ whole genome shotgun (WGS) entry which is preliminary data.</text>
</comment>
<keyword evidence="2" id="KW-1133">Transmembrane helix</keyword>
<accession>A0A402DCE2</accession>
<dbReference type="EMBL" id="BIFY01000022">
    <property type="protein sequence ID" value="GCE59838.1"/>
    <property type="molecule type" value="Genomic_DNA"/>
</dbReference>
<evidence type="ECO:0000256" key="2">
    <source>
        <dbReference type="SAM" id="Phobius"/>
    </source>
</evidence>
<dbReference type="Proteomes" id="UP000289660">
    <property type="component" value="Unassembled WGS sequence"/>
</dbReference>
<dbReference type="AlphaFoldDB" id="A0A402DCE2"/>
<name>A0A402DCE2_MICAE</name>
<protein>
    <submittedName>
        <fullName evidence="3">Uncharacterized protein</fullName>
    </submittedName>
</protein>
<feature type="region of interest" description="Disordered" evidence="1">
    <location>
        <begin position="681"/>
        <end position="719"/>
    </location>
</feature>
<evidence type="ECO:0000256" key="1">
    <source>
        <dbReference type="SAM" id="MobiDB-lite"/>
    </source>
</evidence>
<keyword evidence="2" id="KW-0812">Transmembrane</keyword>
<evidence type="ECO:0000313" key="3">
    <source>
        <dbReference type="EMBL" id="GCE59838.1"/>
    </source>
</evidence>
<sequence length="843" mass="95342">MVNQLIHIHEFSTGIQVDGDRYHWVSRGFTGDYMNKTIEPVPAAIHSAITNREFAVAEGASREKPAVIGREIEATNEQWSVVAVVTRGKDDRGRSASLYRYFCCEGLAHLTDILCWLKAQGDIFIFDPFDHQVVGQPHSYDPSLNPSPTDKILARLKWENWLDGKTPIIIPHDRPCVPLVLDAMANQIGRDDQPIAWAYNVEALQLPERFHVIQPASERAEKLLQKAKESAPKLSNVVAEEGQIKTALKGLSGREKPKPEQIEILESALSNPKIDDNYWKVLFDSQGAKDALNQGIYSAPMVRLLTLQAIVRPSSLPLFLDWMQKRDGQNDHYDISERFQLELARTLPNQAPQSWNRVTEGVRSLIPSLVQYPDIVEAIAWLLGLKNGLWSRVYQYLFKQELDEDLKNKGMMMKRSLHSLSNDNSLRVIGDRSWQPLWGDLDSAWKFRTFEPKPVYLSIARLFESLEDYDLCIFFYYLAQEIVPKEIFFQAKTRRIVKKVYGIDIHREIGNREKLWALIQKLWVLIQQTGGVIVPAYFVLFLIVIFTGLGFGGGYLVFHREIPPEPPVTNGSDDDQTIDMAKKSFGTTKISIAKITQELSSLKPRSQKEIEKQITTIIGSGTQYLSIEQMEQQKEKWIKAIIGYQKNSQFPSQDGVIDAGGQTYKKLKCDVAEKMQLTSKLPSCVPPASPNSKPTKKSTSSPQSQKPSPVTTPDPLAAKKSLGLKNFNTTKASLEKLRNDLLKETSLDVLEIETGIAETLSIGLDFQDMDKQKDAWIEAIINYQENVMKAQKDGIDGSISDNKNTYKVLKCDVADRLRKPLFQRPEICNTLLKSTNNQPPSGR</sequence>
<proteinExistence type="predicted"/>
<reference evidence="4" key="1">
    <citation type="submission" date="2018-12" db="EMBL/GenBank/DDBJ databases">
        <title>Genome sequence of Microcystis aeruginosa NIES-4285.</title>
        <authorList>
            <person name="Tanabe Y."/>
        </authorList>
    </citation>
    <scope>NUCLEOTIDE SEQUENCE [LARGE SCALE GENOMIC DNA]</scope>
    <source>
        <strain evidence="4">NIES-4285</strain>
    </source>
</reference>
<gene>
    <name evidence="3" type="ORF">MiAbB_01757</name>
</gene>
<evidence type="ECO:0000313" key="4">
    <source>
        <dbReference type="Proteomes" id="UP000289660"/>
    </source>
</evidence>
<dbReference type="RefSeq" id="WP_216642647.1">
    <property type="nucleotide sequence ID" value="NZ_BIFY01000022.1"/>
</dbReference>
<feature type="transmembrane region" description="Helical" evidence="2">
    <location>
        <begin position="536"/>
        <end position="558"/>
    </location>
</feature>
<keyword evidence="2" id="KW-0472">Membrane</keyword>
<organism evidence="3 4">
    <name type="scientific">Microcystis aeruginosa NIES-4285</name>
    <dbReference type="NCBI Taxonomy" id="2497681"/>
    <lineage>
        <taxon>Bacteria</taxon>
        <taxon>Bacillati</taxon>
        <taxon>Cyanobacteriota</taxon>
        <taxon>Cyanophyceae</taxon>
        <taxon>Oscillatoriophycideae</taxon>
        <taxon>Chroococcales</taxon>
        <taxon>Microcystaceae</taxon>
        <taxon>Microcystis</taxon>
    </lineage>
</organism>